<dbReference type="Proteomes" id="UP000000493">
    <property type="component" value="Chromosome"/>
</dbReference>
<sequence length="152" mass="17206">MQNLIQFTLKSAVVLLISSVMSMAQNADAVLGVWKNGEGTGMVQIYKKSDKYYGKIVWLKVAADPDGTPRKDLNNPDEKLRSRPLKGLENLRDFVYKGDNKWEEGRIYDPKTGNDYACEITLTDENTLEVRGFIGVSLFGRTDVWKRQVKKG</sequence>
<dbReference type="Pfam" id="PF09917">
    <property type="entry name" value="DUF2147"/>
    <property type="match status" value="1"/>
</dbReference>
<dbReference type="Gene3D" id="2.40.128.520">
    <property type="match status" value="1"/>
</dbReference>
<feature type="signal peptide" evidence="1">
    <location>
        <begin position="1"/>
        <end position="26"/>
    </location>
</feature>
<proteinExistence type="predicted"/>
<dbReference type="PANTHER" id="PTHR36919">
    <property type="entry name" value="BLR1215 PROTEIN"/>
    <property type="match status" value="1"/>
</dbReference>
<keyword evidence="4" id="KW-1185">Reference proteome</keyword>
<dbReference type="RefSeq" id="WP_013928895.1">
    <property type="nucleotide sequence ID" value="NC_015703.1"/>
</dbReference>
<name>A0A7U4E6T3_RUNSL</name>
<evidence type="ECO:0000313" key="4">
    <source>
        <dbReference type="Proteomes" id="UP000000493"/>
    </source>
</evidence>
<dbReference type="PANTHER" id="PTHR36919:SF2">
    <property type="entry name" value="BLL6627 PROTEIN"/>
    <property type="match status" value="1"/>
</dbReference>
<organism evidence="3 4">
    <name type="scientific">Runella slithyformis (strain ATCC 29530 / DSM 19594 / LMG 11500 / NCIMB 11436 / LSU 4)</name>
    <dbReference type="NCBI Taxonomy" id="761193"/>
    <lineage>
        <taxon>Bacteria</taxon>
        <taxon>Pseudomonadati</taxon>
        <taxon>Bacteroidota</taxon>
        <taxon>Cytophagia</taxon>
        <taxon>Cytophagales</taxon>
        <taxon>Spirosomataceae</taxon>
        <taxon>Runella</taxon>
    </lineage>
</organism>
<dbReference type="KEGG" id="rsi:Runsl_3209"/>
<dbReference type="InterPro" id="IPR019223">
    <property type="entry name" value="DUF2147"/>
</dbReference>
<feature type="domain" description="DUF2147" evidence="2">
    <location>
        <begin position="32"/>
        <end position="147"/>
    </location>
</feature>
<dbReference type="EMBL" id="CP002859">
    <property type="protein sequence ID" value="AEI49588.1"/>
    <property type="molecule type" value="Genomic_DNA"/>
</dbReference>
<dbReference type="AlphaFoldDB" id="A0A7U4E6T3"/>
<accession>A0A7U4E6T3</accession>
<reference evidence="3 4" key="2">
    <citation type="journal article" date="2012" name="Stand. Genomic Sci.">
        <title>Complete genome sequence of the aquatic bacterium Runella slithyformis type strain (LSU 4(T)).</title>
        <authorList>
            <person name="Copeland A."/>
            <person name="Zhang X."/>
            <person name="Misra M."/>
            <person name="Lapidus A."/>
            <person name="Nolan M."/>
            <person name="Lucas S."/>
            <person name="Deshpande S."/>
            <person name="Cheng J.F."/>
            <person name="Tapia R."/>
            <person name="Goodwin L.A."/>
            <person name="Pitluck S."/>
            <person name="Liolios K."/>
            <person name="Pagani I."/>
            <person name="Ivanova N."/>
            <person name="Mikhailova N."/>
            <person name="Pati A."/>
            <person name="Chen A."/>
            <person name="Palaniappan K."/>
            <person name="Land M."/>
            <person name="Hauser L."/>
            <person name="Pan C."/>
            <person name="Jeffries C.D."/>
            <person name="Detter J.C."/>
            <person name="Brambilla E.M."/>
            <person name="Rohde M."/>
            <person name="Djao O.D."/>
            <person name="Goker M."/>
            <person name="Sikorski J."/>
            <person name="Tindall B.J."/>
            <person name="Woyke T."/>
            <person name="Bristow J."/>
            <person name="Eisen J.A."/>
            <person name="Markowitz V."/>
            <person name="Hugenholtz P."/>
            <person name="Kyrpides N.C."/>
            <person name="Klenk H.P."/>
            <person name="Mavromatis K."/>
        </authorList>
    </citation>
    <scope>NUCLEOTIDE SEQUENCE [LARGE SCALE GENOMIC DNA]</scope>
    <source>
        <strain evidence="4">ATCC 29530 / DSM 19594 / LMG 11500 / NCIMB 11436 / LSU 4</strain>
    </source>
</reference>
<protein>
    <recommendedName>
        <fullName evidence="2">DUF2147 domain-containing protein</fullName>
    </recommendedName>
</protein>
<feature type="chain" id="PRO_5030591215" description="DUF2147 domain-containing protein" evidence="1">
    <location>
        <begin position="27"/>
        <end position="152"/>
    </location>
</feature>
<keyword evidence="1" id="KW-0732">Signal</keyword>
<reference evidence="4" key="1">
    <citation type="submission" date="2011-06" db="EMBL/GenBank/DDBJ databases">
        <title>The complete genome of chromosome of Runella slithyformis DSM 19594.</title>
        <authorList>
            <consortium name="US DOE Joint Genome Institute (JGI-PGF)"/>
            <person name="Lucas S."/>
            <person name="Han J."/>
            <person name="Lapidus A."/>
            <person name="Bruce D."/>
            <person name="Goodwin L."/>
            <person name="Pitluck S."/>
            <person name="Peters L."/>
            <person name="Kyrpides N."/>
            <person name="Mavromatis K."/>
            <person name="Ivanova N."/>
            <person name="Ovchinnikova G."/>
            <person name="Zhang X."/>
            <person name="Misra M."/>
            <person name="Detter J.C."/>
            <person name="Tapia R."/>
            <person name="Han C."/>
            <person name="Land M."/>
            <person name="Hauser L."/>
            <person name="Markowitz V."/>
            <person name="Cheng J.-F."/>
            <person name="Hugenholtz P."/>
            <person name="Woyke T."/>
            <person name="Wu D."/>
            <person name="Tindall B."/>
            <person name="Faehrich R."/>
            <person name="Brambilla E."/>
            <person name="Klenk H.-P."/>
            <person name="Eisen J.A."/>
        </authorList>
    </citation>
    <scope>NUCLEOTIDE SEQUENCE [LARGE SCALE GENOMIC DNA]</scope>
    <source>
        <strain evidence="4">ATCC 29530 / DSM 19594 / LMG 11500 / NCIMB 11436 / LSU 4</strain>
    </source>
</reference>
<gene>
    <name evidence="3" type="ordered locus">Runsl_3209</name>
</gene>
<evidence type="ECO:0000256" key="1">
    <source>
        <dbReference type="SAM" id="SignalP"/>
    </source>
</evidence>
<evidence type="ECO:0000313" key="3">
    <source>
        <dbReference type="EMBL" id="AEI49588.1"/>
    </source>
</evidence>
<evidence type="ECO:0000259" key="2">
    <source>
        <dbReference type="Pfam" id="PF09917"/>
    </source>
</evidence>